<accession>A0ABY1Q5H1</accession>
<sequence length="209" mass="23288">MKRALLVTFALVLAVPADARDYGQQGAVFPVIERDLLEQIHTRLTAMEKSGETQRLNQELKRRTTARVNRPEPVAGLVPASAARRWSFDPTITLETDIRGAKGELIHARGTRVNPLDSVPLRTQLLFFDGDDPDQLAWALRVSPGAKLILTKGAPLELMKARQRRFYFDQGGKLIAHFGIRALPARVRQNGRVLEVSEVVLPSRQGARP</sequence>
<dbReference type="NCBIfam" id="TIGR02743">
    <property type="entry name" value="TraW"/>
    <property type="match status" value="1"/>
</dbReference>
<organism evidence="2 3">
    <name type="scientific">Novosphingobium panipatense</name>
    <dbReference type="NCBI Taxonomy" id="428991"/>
    <lineage>
        <taxon>Bacteria</taxon>
        <taxon>Pseudomonadati</taxon>
        <taxon>Pseudomonadota</taxon>
        <taxon>Alphaproteobacteria</taxon>
        <taxon>Sphingomonadales</taxon>
        <taxon>Sphingomonadaceae</taxon>
        <taxon>Novosphingobium</taxon>
    </lineage>
</organism>
<evidence type="ECO:0000313" key="3">
    <source>
        <dbReference type="Proteomes" id="UP001157910"/>
    </source>
</evidence>
<evidence type="ECO:0000256" key="1">
    <source>
        <dbReference type="SAM" id="SignalP"/>
    </source>
</evidence>
<comment type="caution">
    <text evidence="2">The sequence shown here is derived from an EMBL/GenBank/DDBJ whole genome shotgun (WGS) entry which is preliminary data.</text>
</comment>
<keyword evidence="3" id="KW-1185">Reference proteome</keyword>
<dbReference type="RefSeq" id="WP_283405531.1">
    <property type="nucleotide sequence ID" value="NZ_FXUI01000003.1"/>
</dbReference>
<name>A0ABY1Q5H1_9SPHN</name>
<feature type="chain" id="PRO_5046406435" evidence="1">
    <location>
        <begin position="20"/>
        <end position="209"/>
    </location>
</feature>
<evidence type="ECO:0000313" key="2">
    <source>
        <dbReference type="EMBL" id="SMP60291.1"/>
    </source>
</evidence>
<dbReference type="Proteomes" id="UP001157910">
    <property type="component" value="Unassembled WGS sequence"/>
</dbReference>
<keyword evidence="1" id="KW-0732">Signal</keyword>
<proteinExistence type="predicted"/>
<dbReference type="EMBL" id="FXUI01000003">
    <property type="protein sequence ID" value="SMP60291.1"/>
    <property type="molecule type" value="Genomic_DNA"/>
</dbReference>
<dbReference type="InterPro" id="IPR014114">
    <property type="entry name" value="TraW"/>
</dbReference>
<protein>
    <submittedName>
        <fullName evidence="2">Conjugal transfer pilus assembly protein TraW</fullName>
    </submittedName>
</protein>
<feature type="signal peptide" evidence="1">
    <location>
        <begin position="1"/>
        <end position="19"/>
    </location>
</feature>
<reference evidence="2 3" key="1">
    <citation type="submission" date="2017-05" db="EMBL/GenBank/DDBJ databases">
        <authorList>
            <person name="Varghese N."/>
            <person name="Submissions S."/>
        </authorList>
    </citation>
    <scope>NUCLEOTIDE SEQUENCE [LARGE SCALE GENOMIC DNA]</scope>
    <source>
        <strain evidence="2 3">SM16</strain>
    </source>
</reference>
<gene>
    <name evidence="2" type="ORF">SAMN06296065_10367</name>
</gene>